<feature type="binding site" evidence="8">
    <location>
        <position position="161"/>
    </location>
    <ligand>
        <name>L-serine</name>
        <dbReference type="ChEBI" id="CHEBI:33384"/>
    </ligand>
</feature>
<dbReference type="OMA" id="FHAHTIN"/>
<feature type="site" description="Important for serine binding" evidence="8">
    <location>
        <position position="324"/>
    </location>
</feature>
<evidence type="ECO:0000256" key="8">
    <source>
        <dbReference type="PIRSR" id="PIRSR001529-1"/>
    </source>
</evidence>
<dbReference type="GO" id="GO:0006434">
    <property type="term" value="P:seryl-tRNA aminoacylation"/>
    <property type="evidence" value="ECO:0007669"/>
    <property type="project" value="InterPro"/>
</dbReference>
<dbReference type="InterPro" id="IPR006195">
    <property type="entry name" value="aa-tRNA-synth_II"/>
</dbReference>
<dbReference type="Proteomes" id="UP001142055">
    <property type="component" value="Chromosome 1"/>
</dbReference>
<evidence type="ECO:0000256" key="4">
    <source>
        <dbReference type="ARBA" id="ARBA00022741"/>
    </source>
</evidence>
<evidence type="ECO:0000256" key="7">
    <source>
        <dbReference type="ARBA" id="ARBA00031113"/>
    </source>
</evidence>
<proteinExistence type="inferred from homology"/>
<dbReference type="InterPro" id="IPR002317">
    <property type="entry name" value="Ser-tRNA-ligase_type_1"/>
</dbReference>
<dbReference type="GO" id="GO:0005524">
    <property type="term" value="F:ATP binding"/>
    <property type="evidence" value="ECO:0007669"/>
    <property type="project" value="UniProtKB-KW"/>
</dbReference>
<dbReference type="PROSITE" id="PS50862">
    <property type="entry name" value="AA_TRNA_LIGASE_II"/>
    <property type="match status" value="1"/>
</dbReference>
<keyword evidence="5 9" id="KW-0067">ATP-binding</keyword>
<evidence type="ECO:0000256" key="3">
    <source>
        <dbReference type="ARBA" id="ARBA00022598"/>
    </source>
</evidence>
<evidence type="ECO:0000256" key="9">
    <source>
        <dbReference type="PIRSR" id="PIRSR001529-2"/>
    </source>
</evidence>
<dbReference type="Gene3D" id="3.30.930.10">
    <property type="entry name" value="Bira Bifunctional Protein, Domain 2"/>
    <property type="match status" value="1"/>
</dbReference>
<reference evidence="11" key="1">
    <citation type="submission" date="2022-12" db="EMBL/GenBank/DDBJ databases">
        <title>Genome assemblies of Blomia tropicalis.</title>
        <authorList>
            <person name="Cui Y."/>
        </authorList>
    </citation>
    <scope>NUCLEOTIDE SEQUENCE</scope>
    <source>
        <tissue evidence="11">Adult mites</tissue>
    </source>
</reference>
<keyword evidence="6" id="KW-0030">Aminoacyl-tRNA synthetase</keyword>
<evidence type="ECO:0000256" key="1">
    <source>
        <dbReference type="ARBA" id="ARBA00010728"/>
    </source>
</evidence>
<evidence type="ECO:0000256" key="5">
    <source>
        <dbReference type="ARBA" id="ARBA00022840"/>
    </source>
</evidence>
<evidence type="ECO:0000259" key="10">
    <source>
        <dbReference type="PROSITE" id="PS50862"/>
    </source>
</evidence>
<dbReference type="EC" id="6.1.1.11" evidence="2"/>
<feature type="binding site" evidence="8">
    <location>
        <position position="193"/>
    </location>
    <ligand>
        <name>L-serine</name>
        <dbReference type="ChEBI" id="CHEBI:33384"/>
    </ligand>
</feature>
<dbReference type="PIRSF" id="PIRSF001529">
    <property type="entry name" value="Ser-tRNA-synth_IIa"/>
    <property type="match status" value="1"/>
</dbReference>
<dbReference type="EMBL" id="JAPWDV010000001">
    <property type="protein sequence ID" value="KAJ6222010.1"/>
    <property type="molecule type" value="Genomic_DNA"/>
</dbReference>
<name>A0A9Q0RPW6_BLOTA</name>
<dbReference type="InterPro" id="IPR045864">
    <property type="entry name" value="aa-tRNA-synth_II/BPL/LPL"/>
</dbReference>
<feature type="binding site" evidence="8">
    <location>
        <position position="322"/>
    </location>
    <ligand>
        <name>L-serine</name>
        <dbReference type="ChEBI" id="CHEBI:33384"/>
    </ligand>
</feature>
<keyword evidence="3" id="KW-0436">Ligase</keyword>
<protein>
    <recommendedName>
        <fullName evidence="2">serine--tRNA ligase</fullName>
        <ecNumber evidence="2">6.1.1.11</ecNumber>
    </recommendedName>
    <alternativeName>
        <fullName evidence="7">Seryl-tRNA synthetase</fullName>
    </alternativeName>
</protein>
<feature type="binding site" evidence="9">
    <location>
        <begin position="193"/>
        <end position="195"/>
    </location>
    <ligand>
        <name>ATP</name>
        <dbReference type="ChEBI" id="CHEBI:30616"/>
    </ligand>
</feature>
<organism evidence="11 12">
    <name type="scientific">Blomia tropicalis</name>
    <name type="common">Mite</name>
    <dbReference type="NCBI Taxonomy" id="40697"/>
    <lineage>
        <taxon>Eukaryota</taxon>
        <taxon>Metazoa</taxon>
        <taxon>Ecdysozoa</taxon>
        <taxon>Arthropoda</taxon>
        <taxon>Chelicerata</taxon>
        <taxon>Arachnida</taxon>
        <taxon>Acari</taxon>
        <taxon>Acariformes</taxon>
        <taxon>Sarcoptiformes</taxon>
        <taxon>Astigmata</taxon>
        <taxon>Glycyphagoidea</taxon>
        <taxon>Echimyopodidae</taxon>
        <taxon>Blomia</taxon>
    </lineage>
</organism>
<evidence type="ECO:0000313" key="11">
    <source>
        <dbReference type="EMBL" id="KAJ6222010.1"/>
    </source>
</evidence>
<evidence type="ECO:0000256" key="2">
    <source>
        <dbReference type="ARBA" id="ARBA00012840"/>
    </source>
</evidence>
<dbReference type="SUPFAM" id="SSF55681">
    <property type="entry name" value="Class II aaRS and biotin synthetases"/>
    <property type="match status" value="1"/>
</dbReference>
<comment type="similarity">
    <text evidence="1">Belongs to the class-II aminoacyl-tRNA synthetase family. Type-1 seryl-tRNA synthetase subfamily.</text>
</comment>
<feature type="binding site" evidence="9">
    <location>
        <begin position="279"/>
        <end position="282"/>
    </location>
    <ligand>
        <name>ATP</name>
        <dbReference type="ChEBI" id="CHEBI:30616"/>
    </ligand>
</feature>
<dbReference type="InterPro" id="IPR002314">
    <property type="entry name" value="aa-tRNA-synt_IIb"/>
</dbReference>
<comment type="caution">
    <text evidence="11">The sequence shown here is derived from an EMBL/GenBank/DDBJ whole genome shotgun (WGS) entry which is preliminary data.</text>
</comment>
<dbReference type="AlphaFoldDB" id="A0A9Q0RPW6"/>
<feature type="domain" description="Aminoacyl-transfer RNA synthetases class-II family profile" evidence="10">
    <location>
        <begin position="181"/>
        <end position="349"/>
    </location>
</feature>
<keyword evidence="12" id="KW-1185">Reference proteome</keyword>
<sequence>MKNDFPHLFNNKLSTSQLAHELLNSYKKLPNHFHPIWKNKECKITVTDIIGNPKDFLFKPKKSESILHELGLAYFADNQSGKLGIPGGKRSYSLRGDLIKLERALARWTLKRLINEFNFTPIVIPNLINSDIIRACGFEPHGLRTQVYSFSGSPNTCLAGTGEMPLASLHIGECFPSDDILPKRYCALSRCYRAEAKSSGEMSGLYRVHYFDKVEMFGIVEETESDKLLEEFVTIQRTLFTDLGLHFRIVDMPPNELGPPAYRKFDMEAYMPGRDYWGEISSASNCTDYQAKRLNIKYKKFYFDDNNGDILDVHTKYVHTINGTACAIPRMIISIVEQNQTKDGRVIIPEVLRPMIGCHELRPFERK</sequence>
<dbReference type="Pfam" id="PF00587">
    <property type="entry name" value="tRNA-synt_2b"/>
    <property type="match status" value="1"/>
</dbReference>
<gene>
    <name evidence="11" type="ORF">RDWZM_000555</name>
</gene>
<keyword evidence="4" id="KW-0547">Nucleotide-binding</keyword>
<dbReference type="GO" id="GO:0004828">
    <property type="term" value="F:serine-tRNA ligase activity"/>
    <property type="evidence" value="ECO:0007669"/>
    <property type="project" value="UniProtKB-EC"/>
</dbReference>
<feature type="binding site" evidence="8">
    <location>
        <position position="215"/>
    </location>
    <ligand>
        <name>L-serine</name>
        <dbReference type="ChEBI" id="CHEBI:33384"/>
    </ligand>
</feature>
<dbReference type="PANTHER" id="PTHR11778">
    <property type="entry name" value="SERYL-TRNA SYNTHETASE"/>
    <property type="match status" value="1"/>
</dbReference>
<evidence type="ECO:0000313" key="12">
    <source>
        <dbReference type="Proteomes" id="UP001142055"/>
    </source>
</evidence>
<accession>A0A9Q0RPW6</accession>
<dbReference type="PRINTS" id="PR00981">
    <property type="entry name" value="TRNASYNTHSER"/>
</dbReference>
<feature type="binding site" evidence="9">
    <location>
        <begin position="208"/>
        <end position="211"/>
    </location>
    <ligand>
        <name>ATP</name>
        <dbReference type="ChEBI" id="CHEBI:30616"/>
    </ligand>
</feature>
<evidence type="ECO:0000256" key="6">
    <source>
        <dbReference type="ARBA" id="ARBA00023146"/>
    </source>
</evidence>